<keyword evidence="1" id="KW-1133">Transmembrane helix</keyword>
<proteinExistence type="predicted"/>
<protein>
    <recommendedName>
        <fullName evidence="4">DUF4064 domain-containing protein</fullName>
    </recommendedName>
</protein>
<comment type="caution">
    <text evidence="2">The sequence shown here is derived from an EMBL/GenBank/DDBJ whole genome shotgun (WGS) entry which is preliminary data.</text>
</comment>
<feature type="transmembrane region" description="Helical" evidence="1">
    <location>
        <begin position="89"/>
        <end position="108"/>
    </location>
</feature>
<dbReference type="EMBL" id="DXFT01000018">
    <property type="protein sequence ID" value="HIX02665.1"/>
    <property type="molecule type" value="Genomic_DNA"/>
</dbReference>
<keyword evidence="1" id="KW-0472">Membrane</keyword>
<organism evidence="2 3">
    <name type="scientific">Candidatus Odoribacter faecigallinarum</name>
    <dbReference type="NCBI Taxonomy" id="2838706"/>
    <lineage>
        <taxon>Bacteria</taxon>
        <taxon>Pseudomonadati</taxon>
        <taxon>Bacteroidota</taxon>
        <taxon>Bacteroidia</taxon>
        <taxon>Bacteroidales</taxon>
        <taxon>Odoribacteraceae</taxon>
        <taxon>Odoribacter</taxon>
    </lineage>
</organism>
<feature type="transmembrane region" description="Helical" evidence="1">
    <location>
        <begin position="16"/>
        <end position="38"/>
    </location>
</feature>
<dbReference type="Proteomes" id="UP000824202">
    <property type="component" value="Unassembled WGS sequence"/>
</dbReference>
<feature type="transmembrane region" description="Helical" evidence="1">
    <location>
        <begin position="115"/>
        <end position="133"/>
    </location>
</feature>
<accession>A0A9D2ABC4</accession>
<sequence>MENPFETQSAQPRRPAFLTVICILTFIGSGWGVVSGVMKLFTADLMNSNMQIDTYSSMMGDVEDNSLATQMLQSTMETFQTTAIHAKEIATMNLVLSLMSLLGAILMFNQRRLGFYFYAVAQVLMLFVIPYFAGFSMMTVIGTVGSGFITLIFIILYAVNLKHMH</sequence>
<evidence type="ECO:0000256" key="1">
    <source>
        <dbReference type="SAM" id="Phobius"/>
    </source>
</evidence>
<feature type="transmembrane region" description="Helical" evidence="1">
    <location>
        <begin position="139"/>
        <end position="159"/>
    </location>
</feature>
<evidence type="ECO:0000313" key="3">
    <source>
        <dbReference type="Proteomes" id="UP000824202"/>
    </source>
</evidence>
<reference evidence="2" key="2">
    <citation type="submission" date="2021-04" db="EMBL/GenBank/DDBJ databases">
        <authorList>
            <person name="Gilroy R."/>
        </authorList>
    </citation>
    <scope>NUCLEOTIDE SEQUENCE</scope>
    <source>
        <strain evidence="2">23274</strain>
    </source>
</reference>
<evidence type="ECO:0000313" key="2">
    <source>
        <dbReference type="EMBL" id="HIX02665.1"/>
    </source>
</evidence>
<dbReference type="AlphaFoldDB" id="A0A9D2ABC4"/>
<name>A0A9D2ABC4_9BACT</name>
<evidence type="ECO:0008006" key="4">
    <source>
        <dbReference type="Google" id="ProtNLM"/>
    </source>
</evidence>
<reference evidence="2" key="1">
    <citation type="journal article" date="2021" name="PeerJ">
        <title>Extensive microbial diversity within the chicken gut microbiome revealed by metagenomics and culture.</title>
        <authorList>
            <person name="Gilroy R."/>
            <person name="Ravi A."/>
            <person name="Getino M."/>
            <person name="Pursley I."/>
            <person name="Horton D.L."/>
            <person name="Alikhan N.F."/>
            <person name="Baker D."/>
            <person name="Gharbi K."/>
            <person name="Hall N."/>
            <person name="Watson M."/>
            <person name="Adriaenssens E.M."/>
            <person name="Foster-Nyarko E."/>
            <person name="Jarju S."/>
            <person name="Secka A."/>
            <person name="Antonio M."/>
            <person name="Oren A."/>
            <person name="Chaudhuri R.R."/>
            <person name="La Ragione R."/>
            <person name="Hildebrand F."/>
            <person name="Pallen M.J."/>
        </authorList>
    </citation>
    <scope>NUCLEOTIDE SEQUENCE</scope>
    <source>
        <strain evidence="2">23274</strain>
    </source>
</reference>
<keyword evidence="1" id="KW-0812">Transmembrane</keyword>
<gene>
    <name evidence="2" type="ORF">H9863_00915</name>
</gene>